<comment type="caution">
    <text evidence="2">The sequence shown here is derived from an EMBL/GenBank/DDBJ whole genome shotgun (WGS) entry which is preliminary data.</text>
</comment>
<evidence type="ECO:0000313" key="3">
    <source>
        <dbReference type="Proteomes" id="UP000076715"/>
    </source>
</evidence>
<dbReference type="RefSeq" id="WP_066317755.1">
    <property type="nucleotide sequence ID" value="NZ_LQRT01000035.1"/>
</dbReference>
<feature type="transmembrane region" description="Helical" evidence="1">
    <location>
        <begin position="239"/>
        <end position="257"/>
    </location>
</feature>
<evidence type="ECO:0000256" key="1">
    <source>
        <dbReference type="SAM" id="Phobius"/>
    </source>
</evidence>
<proteinExistence type="predicted"/>
<evidence type="ECO:0008006" key="4">
    <source>
        <dbReference type="Google" id="ProtNLM"/>
    </source>
</evidence>
<accession>A0A162YZC3</accession>
<gene>
    <name evidence="2" type="ORF">AWE51_13030</name>
</gene>
<keyword evidence="3" id="KW-1185">Reference proteome</keyword>
<dbReference type="AlphaFoldDB" id="A0A162YZC3"/>
<name>A0A162YZC3_9FLAO</name>
<keyword evidence="1" id="KW-1133">Transmembrane helix</keyword>
<organism evidence="2 3">
    <name type="scientific">Aquimarina aggregata</name>
    <dbReference type="NCBI Taxonomy" id="1642818"/>
    <lineage>
        <taxon>Bacteria</taxon>
        <taxon>Pseudomonadati</taxon>
        <taxon>Bacteroidota</taxon>
        <taxon>Flavobacteriia</taxon>
        <taxon>Flavobacteriales</taxon>
        <taxon>Flavobacteriaceae</taxon>
        <taxon>Aquimarina</taxon>
    </lineage>
</organism>
<dbReference type="EMBL" id="LQRT01000035">
    <property type="protein sequence ID" value="KZS39453.1"/>
    <property type="molecule type" value="Genomic_DNA"/>
</dbReference>
<dbReference type="OrthoDB" id="1186626at2"/>
<dbReference type="STRING" id="1642818.AWE51_13030"/>
<reference evidence="2 3" key="1">
    <citation type="submission" date="2016-01" db="EMBL/GenBank/DDBJ databases">
        <title>The draft genome sequence of Aquimarina sp. RZW4-3-2.</title>
        <authorList>
            <person name="Wang Y."/>
        </authorList>
    </citation>
    <scope>NUCLEOTIDE SEQUENCE [LARGE SCALE GENOMIC DNA]</scope>
    <source>
        <strain evidence="2 3">RZW4-3-2</strain>
    </source>
</reference>
<evidence type="ECO:0000313" key="2">
    <source>
        <dbReference type="EMBL" id="KZS39453.1"/>
    </source>
</evidence>
<dbReference type="Proteomes" id="UP000076715">
    <property type="component" value="Unassembled WGS sequence"/>
</dbReference>
<sequence>MLQKIASYNPVRKNLLAIEHSQRDGNYHILGLELALKKGELDIVNRFIVTSIDQLSSTIKNLGKASLAITDTQILTKELSSVGTDNEILSEAFPNLNLDDFYYQILKTSTKSFVAVCRKQHIDSIIQQYQKAKIEITEISLGNLKMAALSSHIDSDEISSNSAIIKVYNGEISAMLPKGNTTERIYTIEGLTLDYTYTLPLAIALNYFLHQINTTGSIEIKNQSIANEYKESQFFKKTLQFGIGFLLISLLINFFVFNTKYKKWQELQGEIQVYTTQNESIKNQQESVDTKEAIVKSILNTGFSKSSLYIDQIIKSQPTTVILNSFVYQPISKTIRSDKPIAITKNMISVAGNSIDKADFTTWINTIESLDFVDTVTIIKYGIDKKNTSSFEIMINLIHDTAK</sequence>
<keyword evidence="1" id="KW-0812">Transmembrane</keyword>
<protein>
    <recommendedName>
        <fullName evidence="4">General secretion pathway protein</fullName>
    </recommendedName>
</protein>
<keyword evidence="1" id="KW-0472">Membrane</keyword>